<evidence type="ECO:0000256" key="1">
    <source>
        <dbReference type="SAM" id="SignalP"/>
    </source>
</evidence>
<organism evidence="2 3">
    <name type="scientific">Malus baccata</name>
    <name type="common">Siberian crab apple</name>
    <name type="synonym">Pyrus baccata</name>
    <dbReference type="NCBI Taxonomy" id="106549"/>
    <lineage>
        <taxon>Eukaryota</taxon>
        <taxon>Viridiplantae</taxon>
        <taxon>Streptophyta</taxon>
        <taxon>Embryophyta</taxon>
        <taxon>Tracheophyta</taxon>
        <taxon>Spermatophyta</taxon>
        <taxon>Magnoliopsida</taxon>
        <taxon>eudicotyledons</taxon>
        <taxon>Gunneridae</taxon>
        <taxon>Pentapetalae</taxon>
        <taxon>rosids</taxon>
        <taxon>fabids</taxon>
        <taxon>Rosales</taxon>
        <taxon>Rosaceae</taxon>
        <taxon>Amygdaloideae</taxon>
        <taxon>Maleae</taxon>
        <taxon>Malus</taxon>
    </lineage>
</organism>
<gene>
    <name evidence="2" type="ORF">C1H46_033603</name>
</gene>
<dbReference type="Proteomes" id="UP000315295">
    <property type="component" value="Unassembled WGS sequence"/>
</dbReference>
<evidence type="ECO:0000313" key="2">
    <source>
        <dbReference type="EMBL" id="TQD80851.1"/>
    </source>
</evidence>
<evidence type="ECO:0008006" key="4">
    <source>
        <dbReference type="Google" id="ProtNLM"/>
    </source>
</evidence>
<reference evidence="2 3" key="1">
    <citation type="journal article" date="2019" name="G3 (Bethesda)">
        <title>Sequencing of a Wild Apple (Malus baccata) Genome Unravels the Differences Between Cultivated and Wild Apple Species Regarding Disease Resistance and Cold Tolerance.</title>
        <authorList>
            <person name="Chen X."/>
        </authorList>
    </citation>
    <scope>NUCLEOTIDE SEQUENCE [LARGE SCALE GENOMIC DNA]</scope>
    <source>
        <strain evidence="3">cv. Shandingzi</strain>
        <tissue evidence="2">Leaves</tissue>
    </source>
</reference>
<dbReference type="EMBL" id="VIEB01000792">
    <property type="protein sequence ID" value="TQD80851.1"/>
    <property type="molecule type" value="Genomic_DNA"/>
</dbReference>
<dbReference type="AlphaFoldDB" id="A0A540L2Z3"/>
<comment type="caution">
    <text evidence="2">The sequence shown here is derived from an EMBL/GenBank/DDBJ whole genome shotgun (WGS) entry which is preliminary data.</text>
</comment>
<proteinExistence type="predicted"/>
<keyword evidence="3" id="KW-1185">Reference proteome</keyword>
<name>A0A540L2Z3_MALBA</name>
<sequence length="93" mass="10433">MATGKAIKVQLALFCIVFITLSALTESRYEGIGAMTSSNNNVVDNFRVKPYEDKISFCRDGCSKNKPCYCCAFRPDQCWTSLDECNQKCGRDI</sequence>
<evidence type="ECO:0000313" key="3">
    <source>
        <dbReference type="Proteomes" id="UP000315295"/>
    </source>
</evidence>
<feature type="signal peptide" evidence="1">
    <location>
        <begin position="1"/>
        <end position="27"/>
    </location>
</feature>
<feature type="chain" id="PRO_5021828270" description="Embryo surrounding factor 1 brassicaceae domain-containing protein" evidence="1">
    <location>
        <begin position="28"/>
        <end position="93"/>
    </location>
</feature>
<keyword evidence="1" id="KW-0732">Signal</keyword>
<protein>
    <recommendedName>
        <fullName evidence="4">Embryo surrounding factor 1 brassicaceae domain-containing protein</fullName>
    </recommendedName>
</protein>
<accession>A0A540L2Z3</accession>